<dbReference type="GO" id="GO:0005829">
    <property type="term" value="C:cytosol"/>
    <property type="evidence" value="ECO:0007669"/>
    <property type="project" value="TreeGrafter"/>
</dbReference>
<feature type="domain" description="MoaB/Mog" evidence="7">
    <location>
        <begin position="397"/>
        <end position="548"/>
    </location>
</feature>
<comment type="catalytic activity">
    <reaction evidence="5">
        <text>molybdopterin + ATP + H(+) = adenylyl-molybdopterin + diphosphate</text>
        <dbReference type="Rhea" id="RHEA:31331"/>
        <dbReference type="ChEBI" id="CHEBI:15378"/>
        <dbReference type="ChEBI" id="CHEBI:30616"/>
        <dbReference type="ChEBI" id="CHEBI:33019"/>
        <dbReference type="ChEBI" id="CHEBI:58698"/>
        <dbReference type="ChEBI" id="CHEBI:62727"/>
    </reaction>
</comment>
<dbReference type="GO" id="GO:0046872">
    <property type="term" value="F:metal ion binding"/>
    <property type="evidence" value="ECO:0007669"/>
    <property type="project" value="UniProtKB-UniRule"/>
</dbReference>
<dbReference type="PROSITE" id="PS01079">
    <property type="entry name" value="MOCF_BIOSYNTHESIS_2"/>
    <property type="match status" value="1"/>
</dbReference>
<dbReference type="InterPro" id="IPR005111">
    <property type="entry name" value="MoeA_C_domain_IV"/>
</dbReference>
<comment type="similarity">
    <text evidence="2">In the N-terminal section; belongs to the MoaB/Mog family.</text>
</comment>
<proteinExistence type="inferred from homology"/>
<dbReference type="Pfam" id="PF00994">
    <property type="entry name" value="MoCF_biosynth"/>
    <property type="match status" value="2"/>
</dbReference>
<evidence type="ECO:0000256" key="3">
    <source>
        <dbReference type="ARBA" id="ARBA00008339"/>
    </source>
</evidence>
<evidence type="ECO:0000313" key="9">
    <source>
        <dbReference type="Proteomes" id="UP000070544"/>
    </source>
</evidence>
<dbReference type="OrthoDB" id="4349954at2759"/>
<keyword evidence="5" id="KW-0500">Molybdenum</keyword>
<dbReference type="InterPro" id="IPR005110">
    <property type="entry name" value="MoeA_linker/N"/>
</dbReference>
<dbReference type="InterPro" id="IPR036425">
    <property type="entry name" value="MoaB/Mog-like_dom_sf"/>
</dbReference>
<feature type="region of interest" description="Disordered" evidence="6">
    <location>
        <begin position="138"/>
        <end position="195"/>
    </location>
</feature>
<dbReference type="InterPro" id="IPR036135">
    <property type="entry name" value="MoeA_linker/N_sf"/>
</dbReference>
<dbReference type="FunFam" id="2.170.190.11:FF:000001">
    <property type="entry name" value="Molybdopterin molybdenumtransferase"/>
    <property type="match status" value="1"/>
</dbReference>
<dbReference type="GO" id="GO:0005524">
    <property type="term" value="F:ATP binding"/>
    <property type="evidence" value="ECO:0007669"/>
    <property type="project" value="UniProtKB-UniRule"/>
</dbReference>
<name>A0A139AKJ0_GONPJ</name>
<dbReference type="SUPFAM" id="SSF53218">
    <property type="entry name" value="Molybdenum cofactor biosynthesis proteins"/>
    <property type="match status" value="2"/>
</dbReference>
<feature type="compositionally biased region" description="Basic and acidic residues" evidence="6">
    <location>
        <begin position="166"/>
        <end position="185"/>
    </location>
</feature>
<comment type="cofactor">
    <cofactor evidence="5">
        <name>Mg(2+)</name>
        <dbReference type="ChEBI" id="CHEBI:18420"/>
    </cofactor>
</comment>
<evidence type="ECO:0000256" key="5">
    <source>
        <dbReference type="RuleBase" id="RU365090"/>
    </source>
</evidence>
<keyword evidence="5" id="KW-0460">Magnesium</keyword>
<dbReference type="OMA" id="ESPYPMI"/>
<dbReference type="Pfam" id="PF03453">
    <property type="entry name" value="MoeA_N"/>
    <property type="match status" value="1"/>
</dbReference>
<comment type="pathway">
    <text evidence="1 5">Cofactor biosynthesis; molybdopterin biosynthesis.</text>
</comment>
<dbReference type="Gene3D" id="3.90.105.10">
    <property type="entry name" value="Molybdopterin biosynthesis moea protein, domain 2"/>
    <property type="match status" value="1"/>
</dbReference>
<gene>
    <name evidence="8" type="ORF">M427DRAFT_154003</name>
</gene>
<keyword evidence="4 5" id="KW-0501">Molybdenum cofactor biosynthesis</keyword>
<dbReference type="Gene3D" id="3.40.980.10">
    <property type="entry name" value="MoaB/Mog-like domain"/>
    <property type="match status" value="3"/>
</dbReference>
<evidence type="ECO:0000256" key="2">
    <source>
        <dbReference type="ARBA" id="ARBA00007589"/>
    </source>
</evidence>
<dbReference type="GO" id="GO:0006777">
    <property type="term" value="P:Mo-molybdopterin cofactor biosynthetic process"/>
    <property type="evidence" value="ECO:0007669"/>
    <property type="project" value="UniProtKB-UniRule"/>
</dbReference>
<dbReference type="Proteomes" id="UP000070544">
    <property type="component" value="Unassembled WGS sequence"/>
</dbReference>
<feature type="domain" description="MoaB/Mog" evidence="7">
    <location>
        <begin position="5"/>
        <end position="134"/>
    </location>
</feature>
<dbReference type="PANTHER" id="PTHR10192">
    <property type="entry name" value="MOLYBDOPTERIN BIOSYNTHESIS PROTEIN"/>
    <property type="match status" value="1"/>
</dbReference>
<comment type="catalytic activity">
    <reaction evidence="5">
        <text>adenylyl-molybdopterin + molybdate = Mo-molybdopterin + AMP + H(+)</text>
        <dbReference type="Rhea" id="RHEA:35047"/>
        <dbReference type="ChEBI" id="CHEBI:15378"/>
        <dbReference type="ChEBI" id="CHEBI:36264"/>
        <dbReference type="ChEBI" id="CHEBI:62727"/>
        <dbReference type="ChEBI" id="CHEBI:71302"/>
        <dbReference type="ChEBI" id="CHEBI:456215"/>
    </reaction>
</comment>
<dbReference type="SUPFAM" id="SSF63882">
    <property type="entry name" value="MoeA N-terminal region -like"/>
    <property type="match status" value="1"/>
</dbReference>
<dbReference type="Gene3D" id="2.40.340.10">
    <property type="entry name" value="MoeA, C-terminal, domain IV"/>
    <property type="match status" value="1"/>
</dbReference>
<keyword evidence="9" id="KW-1185">Reference proteome</keyword>
<dbReference type="UniPathway" id="UPA00344"/>
<organism evidence="8 9">
    <name type="scientific">Gonapodya prolifera (strain JEL478)</name>
    <name type="common">Monoblepharis prolifera</name>
    <dbReference type="NCBI Taxonomy" id="1344416"/>
    <lineage>
        <taxon>Eukaryota</taxon>
        <taxon>Fungi</taxon>
        <taxon>Fungi incertae sedis</taxon>
        <taxon>Chytridiomycota</taxon>
        <taxon>Chytridiomycota incertae sedis</taxon>
        <taxon>Monoblepharidomycetes</taxon>
        <taxon>Monoblepharidales</taxon>
        <taxon>Gonapodyaceae</taxon>
        <taxon>Gonapodya</taxon>
    </lineage>
</organism>
<evidence type="ECO:0000259" key="7">
    <source>
        <dbReference type="SMART" id="SM00852"/>
    </source>
</evidence>
<evidence type="ECO:0000256" key="1">
    <source>
        <dbReference type="ARBA" id="ARBA00005046"/>
    </source>
</evidence>
<dbReference type="Pfam" id="PF03454">
    <property type="entry name" value="MoeA_C"/>
    <property type="match status" value="1"/>
</dbReference>
<dbReference type="InterPro" id="IPR008284">
    <property type="entry name" value="MoCF_biosynth_CS"/>
</dbReference>
<protein>
    <submittedName>
        <fullName evidence="8">Gephyrin-like protein</fullName>
    </submittedName>
</protein>
<evidence type="ECO:0000256" key="6">
    <source>
        <dbReference type="SAM" id="MobiDB-lite"/>
    </source>
</evidence>
<dbReference type="GO" id="GO:0061599">
    <property type="term" value="F:molybdopterin molybdotransferase activity"/>
    <property type="evidence" value="ECO:0007669"/>
    <property type="project" value="UniProtKB-UniRule"/>
</dbReference>
<dbReference type="PANTHER" id="PTHR10192:SF5">
    <property type="entry name" value="GEPHYRIN"/>
    <property type="match status" value="1"/>
</dbReference>
<keyword evidence="5" id="KW-0808">Transferase</keyword>
<comment type="similarity">
    <text evidence="3">In the C-terminal section; belongs to the MoeA family.</text>
</comment>
<dbReference type="NCBIfam" id="TIGR00177">
    <property type="entry name" value="molyb_syn"/>
    <property type="match status" value="1"/>
</dbReference>
<dbReference type="InterPro" id="IPR036688">
    <property type="entry name" value="MoeA_C_domain_IV_sf"/>
</dbReference>
<dbReference type="InterPro" id="IPR038987">
    <property type="entry name" value="MoeA-like"/>
</dbReference>
<comment type="similarity">
    <text evidence="5">Belongs to the MoeA family.</text>
</comment>
<dbReference type="FunFam" id="3.40.980.10:FF:000001">
    <property type="entry name" value="Molybdopterin molybdenumtransferase"/>
    <property type="match status" value="1"/>
</dbReference>
<dbReference type="CDD" id="cd00886">
    <property type="entry name" value="MogA_MoaB"/>
    <property type="match status" value="1"/>
</dbReference>
<sequence>MVRVAIITVSDTCHAEPSHDRSGPALRDLIASKQSDWTFLAGDIVPDDADIIRRAVVRLCDEEKVDLAISKVLEKEAPGLVVAMITESLKVTPLASLSRPVAGVRGSTVIVTLPGSPKGAKENLTAILPALPHAMQLARGESSRQLHTSPMNPVNVAPISSTTSHDYSHNHSHDHSLSHSHDHSHSSSSGGHRALARPLDTPVAFRARTSPYPMISIADAHRTIEQYSTALDAVELPVNPSLVGHVLAEDVFSVEDVPAYRASIVDGYAVIASDGAGEFQVSRPVTAEKDVQVPRITPGQIARVASGAAVPEGADAVVMVEYTEVVRASQDGSLEEVVRVAGASRSGDNIREVGSDMAKGTPVLPKGTLITNIGGELGSLAASGRSKVLVHRKPRVGVLSTGNEVVEIGETLGFGAVRDSNRPTLIAAVRGAGFEVVDLGIAKDEPNHLATTLRSALGVDSSPHEVDVLLTTGGVSMGDLDLLKPVLEQRCGVEILFGRVDVKPGKPLTVGVLGKDEPKGRKLVFALPGNPVSAIVTFHLFGLPALRRLAAHPSPHLPTVPARLLHSVPTDSRPEYMRARLRMIRSPATGLATVEWIAEITGMQRSSRVASLAGANALVRVSPRKEREVEGKEVGRVGEGEVVEAVVLDTEGW</sequence>
<dbReference type="EMBL" id="KQ965748">
    <property type="protein sequence ID" value="KXS17208.1"/>
    <property type="molecule type" value="Genomic_DNA"/>
</dbReference>
<dbReference type="SUPFAM" id="SSF63867">
    <property type="entry name" value="MoeA C-terminal domain-like"/>
    <property type="match status" value="1"/>
</dbReference>
<feature type="compositionally biased region" description="Polar residues" evidence="6">
    <location>
        <begin position="143"/>
        <end position="152"/>
    </location>
</feature>
<reference evidence="8 9" key="1">
    <citation type="journal article" date="2015" name="Genome Biol. Evol.">
        <title>Phylogenomic analyses indicate that early fungi evolved digesting cell walls of algal ancestors of land plants.</title>
        <authorList>
            <person name="Chang Y."/>
            <person name="Wang S."/>
            <person name="Sekimoto S."/>
            <person name="Aerts A.L."/>
            <person name="Choi C."/>
            <person name="Clum A."/>
            <person name="LaButti K.M."/>
            <person name="Lindquist E.A."/>
            <person name="Yee Ngan C."/>
            <person name="Ohm R.A."/>
            <person name="Salamov A.A."/>
            <person name="Grigoriev I.V."/>
            <person name="Spatafora J.W."/>
            <person name="Berbee M.L."/>
        </authorList>
    </citation>
    <scope>NUCLEOTIDE SEQUENCE [LARGE SCALE GENOMIC DNA]</scope>
    <source>
        <strain evidence="8 9">JEL478</strain>
    </source>
</reference>
<dbReference type="Gene3D" id="2.170.190.11">
    <property type="entry name" value="Molybdopterin biosynthesis moea protein, domain 3"/>
    <property type="match status" value="1"/>
</dbReference>
<dbReference type="CDD" id="cd00887">
    <property type="entry name" value="MoeA"/>
    <property type="match status" value="1"/>
</dbReference>
<dbReference type="NCBIfam" id="NF045515">
    <property type="entry name" value="Glp_gephyrin"/>
    <property type="match status" value="1"/>
</dbReference>
<comment type="function">
    <text evidence="5">Catalyzes two steps in the biosynthesis of the molybdenum cofactor. In the first step, molybdopterin is adenylated. Subsequently, molybdate is inserted into adenylated molybdopterin and AMP is released.</text>
</comment>
<evidence type="ECO:0000313" key="8">
    <source>
        <dbReference type="EMBL" id="KXS17208.1"/>
    </source>
</evidence>
<dbReference type="STRING" id="1344416.A0A139AKJ0"/>
<accession>A0A139AKJ0</accession>
<keyword evidence="5" id="KW-0479">Metal-binding</keyword>
<dbReference type="GO" id="GO:0061598">
    <property type="term" value="F:molybdopterin adenylyltransferase activity"/>
    <property type="evidence" value="ECO:0007669"/>
    <property type="project" value="UniProtKB-UniRule"/>
</dbReference>
<dbReference type="InterPro" id="IPR001453">
    <property type="entry name" value="MoaB/Mog_dom"/>
</dbReference>
<evidence type="ECO:0000256" key="4">
    <source>
        <dbReference type="ARBA" id="ARBA00023150"/>
    </source>
</evidence>
<dbReference type="SMART" id="SM00852">
    <property type="entry name" value="MoCF_biosynth"/>
    <property type="match status" value="2"/>
</dbReference>
<dbReference type="AlphaFoldDB" id="A0A139AKJ0"/>